<gene>
    <name evidence="3" type="ORF">HELGO_WM532</name>
</gene>
<dbReference type="InterPro" id="IPR000160">
    <property type="entry name" value="GGDEF_dom"/>
</dbReference>
<dbReference type="AlphaFoldDB" id="A0A6S6TS26"/>
<evidence type="ECO:0000313" key="3">
    <source>
        <dbReference type="EMBL" id="CAA6819430.1"/>
    </source>
</evidence>
<dbReference type="PANTHER" id="PTHR33121">
    <property type="entry name" value="CYCLIC DI-GMP PHOSPHODIESTERASE PDEF"/>
    <property type="match status" value="1"/>
</dbReference>
<dbReference type="SMART" id="SM00267">
    <property type="entry name" value="GGDEF"/>
    <property type="match status" value="1"/>
</dbReference>
<dbReference type="PROSITE" id="PS50887">
    <property type="entry name" value="GGDEF"/>
    <property type="match status" value="1"/>
</dbReference>
<dbReference type="PANTHER" id="PTHR33121:SF71">
    <property type="entry name" value="OXYGEN SENSOR PROTEIN DOSP"/>
    <property type="match status" value="1"/>
</dbReference>
<dbReference type="InterPro" id="IPR001633">
    <property type="entry name" value="EAL_dom"/>
</dbReference>
<organism evidence="3">
    <name type="scientific">uncultured Sulfurovum sp</name>
    <dbReference type="NCBI Taxonomy" id="269237"/>
    <lineage>
        <taxon>Bacteria</taxon>
        <taxon>Pseudomonadati</taxon>
        <taxon>Campylobacterota</taxon>
        <taxon>Epsilonproteobacteria</taxon>
        <taxon>Campylobacterales</taxon>
        <taxon>Sulfurovaceae</taxon>
        <taxon>Sulfurovum</taxon>
        <taxon>environmental samples</taxon>
    </lineage>
</organism>
<feature type="domain" description="GGDEF" evidence="2">
    <location>
        <begin position="55"/>
        <end position="189"/>
    </location>
</feature>
<dbReference type="Pfam" id="PF00563">
    <property type="entry name" value="EAL"/>
    <property type="match status" value="1"/>
</dbReference>
<dbReference type="SMART" id="SM00052">
    <property type="entry name" value="EAL"/>
    <property type="match status" value="1"/>
</dbReference>
<dbReference type="SUPFAM" id="SSF141868">
    <property type="entry name" value="EAL domain-like"/>
    <property type="match status" value="1"/>
</dbReference>
<accession>A0A6S6TS26</accession>
<dbReference type="SUPFAM" id="SSF55073">
    <property type="entry name" value="Nucleotide cyclase"/>
    <property type="match status" value="1"/>
</dbReference>
<dbReference type="Gene3D" id="3.20.20.450">
    <property type="entry name" value="EAL domain"/>
    <property type="match status" value="1"/>
</dbReference>
<evidence type="ECO:0000259" key="2">
    <source>
        <dbReference type="PROSITE" id="PS50887"/>
    </source>
</evidence>
<sequence>MIHKMKNFFTKEDNGESQVAQLLSTLKHPLTQLPNKTKAINDLKSAYAKLHIEENHIAIAALDFENYLLFNTLLGNEKSTKVLYEYAQYLDAVSKSLNITLYHTIDNYFLLLLSNKKTTNEIVSVVETFQKKALLFTSSIMDIKLPLNMLAGLAIYPYSDNINHLLDDAYSALLKGKRNGNNNVTIYSDKQISIDSTKGYGEKLLFEDIQNALDNNEFIVYYQALVDVKTTNVVGAEALIRWNHPKYGLVSPLEFIPLLEKTGHIIDLGQYILKTVLKQQKSWDIFNFRQIQVSINVSMKEIESKNFVQHIEKELIHYNVRPERIKFELTESMAMGNPEDTLMYLKALKNLGVGLALDDFGTGYTSFSYLKDIPADTLKIDKIMVDNILKNDEDKRIVKGIIELGHSLGMKITVEGIENKAAADIVISLGCDYIQGYYYAKPLPLFEFQEFIRNNGMELI</sequence>
<feature type="domain" description="EAL" evidence="1">
    <location>
        <begin position="202"/>
        <end position="456"/>
    </location>
</feature>
<dbReference type="InterPro" id="IPR035919">
    <property type="entry name" value="EAL_sf"/>
</dbReference>
<name>A0A6S6TS26_9BACT</name>
<dbReference type="InterPro" id="IPR050706">
    <property type="entry name" value="Cyclic-di-GMP_PDE-like"/>
</dbReference>
<reference evidence="3" key="1">
    <citation type="submission" date="2020-01" db="EMBL/GenBank/DDBJ databases">
        <authorList>
            <person name="Meier V. D."/>
            <person name="Meier V D."/>
        </authorList>
    </citation>
    <scope>NUCLEOTIDE SEQUENCE</scope>
    <source>
        <strain evidence="3">HLG_WM_MAG_01</strain>
    </source>
</reference>
<dbReference type="GO" id="GO:0071111">
    <property type="term" value="F:cyclic-guanylate-specific phosphodiesterase activity"/>
    <property type="evidence" value="ECO:0007669"/>
    <property type="project" value="InterPro"/>
</dbReference>
<proteinExistence type="predicted"/>
<dbReference type="Gene3D" id="3.30.70.270">
    <property type="match status" value="1"/>
</dbReference>
<dbReference type="InterPro" id="IPR029787">
    <property type="entry name" value="Nucleotide_cyclase"/>
</dbReference>
<protein>
    <submittedName>
        <fullName evidence="3">Diguanylate cyclase/phosphodiesterase (GGDEF &amp; EAL domains) with PAS/PAC sensor(S)</fullName>
    </submittedName>
</protein>
<dbReference type="PROSITE" id="PS50883">
    <property type="entry name" value="EAL"/>
    <property type="match status" value="1"/>
</dbReference>
<dbReference type="Pfam" id="PF00990">
    <property type="entry name" value="GGDEF"/>
    <property type="match status" value="1"/>
</dbReference>
<evidence type="ECO:0000259" key="1">
    <source>
        <dbReference type="PROSITE" id="PS50883"/>
    </source>
</evidence>
<dbReference type="InterPro" id="IPR043128">
    <property type="entry name" value="Rev_trsase/Diguanyl_cyclase"/>
</dbReference>
<dbReference type="EMBL" id="CACVAS010000107">
    <property type="protein sequence ID" value="CAA6819430.1"/>
    <property type="molecule type" value="Genomic_DNA"/>
</dbReference>
<dbReference type="CDD" id="cd01948">
    <property type="entry name" value="EAL"/>
    <property type="match status" value="1"/>
</dbReference>